<name>A0A916VXL0_9HYPH</name>
<dbReference type="GO" id="GO:0003677">
    <property type="term" value="F:DNA binding"/>
    <property type="evidence" value="ECO:0007669"/>
    <property type="project" value="UniProtKB-KW"/>
</dbReference>
<dbReference type="InterPro" id="IPR036388">
    <property type="entry name" value="WH-like_DNA-bd_sf"/>
</dbReference>
<accession>A0A916VXL0</accession>
<comment type="caution">
    <text evidence="5">The sequence shown here is derived from an EMBL/GenBank/DDBJ whole genome shotgun (WGS) entry which is preliminary data.</text>
</comment>
<dbReference type="OrthoDB" id="9800350at2"/>
<dbReference type="InterPro" id="IPR002577">
    <property type="entry name" value="HTH_HxlR"/>
</dbReference>
<evidence type="ECO:0000313" key="6">
    <source>
        <dbReference type="Proteomes" id="UP000596977"/>
    </source>
</evidence>
<dbReference type="RefSeq" id="WP_127074268.1">
    <property type="nucleotide sequence ID" value="NZ_BMKB01000003.1"/>
</dbReference>
<dbReference type="Proteomes" id="UP000596977">
    <property type="component" value="Unassembled WGS sequence"/>
</dbReference>
<reference evidence="5 6" key="1">
    <citation type="journal article" date="2014" name="Int. J. Syst. Evol. Microbiol.">
        <title>Complete genome sequence of Corynebacterium casei LMG S-19264T (=DSM 44701T), isolated from a smear-ripened cheese.</title>
        <authorList>
            <consortium name="US DOE Joint Genome Institute (JGI-PGF)"/>
            <person name="Walter F."/>
            <person name="Albersmeier A."/>
            <person name="Kalinowski J."/>
            <person name="Ruckert C."/>
        </authorList>
    </citation>
    <scope>NUCLEOTIDE SEQUENCE [LARGE SCALE GENOMIC DNA]</scope>
    <source>
        <strain evidence="5 6">CGMCC 1.15896</strain>
    </source>
</reference>
<dbReference type="EMBL" id="BMKB01000003">
    <property type="protein sequence ID" value="GGA49524.1"/>
    <property type="molecule type" value="Genomic_DNA"/>
</dbReference>
<keyword evidence="2" id="KW-0238">DNA-binding</keyword>
<organism evidence="5 6">
    <name type="scientific">Pelagibacterium lentulum</name>
    <dbReference type="NCBI Taxonomy" id="2029865"/>
    <lineage>
        <taxon>Bacteria</taxon>
        <taxon>Pseudomonadati</taxon>
        <taxon>Pseudomonadota</taxon>
        <taxon>Alphaproteobacteria</taxon>
        <taxon>Hyphomicrobiales</taxon>
        <taxon>Devosiaceae</taxon>
        <taxon>Pelagibacterium</taxon>
    </lineage>
</organism>
<evidence type="ECO:0000256" key="1">
    <source>
        <dbReference type="ARBA" id="ARBA00023015"/>
    </source>
</evidence>
<dbReference type="PANTHER" id="PTHR33204:SF29">
    <property type="entry name" value="TRANSCRIPTIONAL REGULATOR"/>
    <property type="match status" value="1"/>
</dbReference>
<dbReference type="SUPFAM" id="SSF46785">
    <property type="entry name" value="Winged helix' DNA-binding domain"/>
    <property type="match status" value="1"/>
</dbReference>
<proteinExistence type="predicted"/>
<evidence type="ECO:0000256" key="2">
    <source>
        <dbReference type="ARBA" id="ARBA00023125"/>
    </source>
</evidence>
<keyword evidence="3" id="KW-0804">Transcription</keyword>
<sequence length="115" mass="13122">MTTPAYQDCPVEDALRILTGKWRLLVLFRLCKGPQRFNALQRSLSPVTQKVLTITLRKLEADGLIWRKSANTIPPEVTYGLTEHGAALEPVLDALGRWRMGEADRSRKHTRKVQR</sequence>
<dbReference type="Pfam" id="PF01638">
    <property type="entry name" value="HxlR"/>
    <property type="match status" value="1"/>
</dbReference>
<protein>
    <recommendedName>
        <fullName evidence="4">HTH hxlR-type domain-containing protein</fullName>
    </recommendedName>
</protein>
<gene>
    <name evidence="5" type="ORF">GCM10011499_19250</name>
</gene>
<feature type="domain" description="HTH hxlR-type" evidence="4">
    <location>
        <begin position="9"/>
        <end position="107"/>
    </location>
</feature>
<dbReference type="PANTHER" id="PTHR33204">
    <property type="entry name" value="TRANSCRIPTIONAL REGULATOR, MARR FAMILY"/>
    <property type="match status" value="1"/>
</dbReference>
<dbReference type="PROSITE" id="PS51118">
    <property type="entry name" value="HTH_HXLR"/>
    <property type="match status" value="1"/>
</dbReference>
<evidence type="ECO:0000313" key="5">
    <source>
        <dbReference type="EMBL" id="GGA49524.1"/>
    </source>
</evidence>
<dbReference type="InterPro" id="IPR036390">
    <property type="entry name" value="WH_DNA-bd_sf"/>
</dbReference>
<evidence type="ECO:0000259" key="4">
    <source>
        <dbReference type="PROSITE" id="PS51118"/>
    </source>
</evidence>
<dbReference type="AlphaFoldDB" id="A0A916VXL0"/>
<keyword evidence="6" id="KW-1185">Reference proteome</keyword>
<keyword evidence="1" id="KW-0805">Transcription regulation</keyword>
<dbReference type="Gene3D" id="1.10.10.10">
    <property type="entry name" value="Winged helix-like DNA-binding domain superfamily/Winged helix DNA-binding domain"/>
    <property type="match status" value="1"/>
</dbReference>
<evidence type="ECO:0000256" key="3">
    <source>
        <dbReference type="ARBA" id="ARBA00023163"/>
    </source>
</evidence>